<evidence type="ECO:0000259" key="1">
    <source>
        <dbReference type="Pfam" id="PF13391"/>
    </source>
</evidence>
<reference evidence="2 3" key="1">
    <citation type="journal article" date="2019" name="Genome Biol. Evol.">
        <title>Genomic Plasticity Mediated by Transposable Elements in the Plant Pathogenic Fungus Colletotrichum higginsianum.</title>
        <authorList>
            <person name="Tsushima A."/>
            <person name="Gan P."/>
            <person name="Kumakura N."/>
            <person name="Narusaka M."/>
            <person name="Takano Y."/>
            <person name="Narusaka Y."/>
            <person name="Shirasu K."/>
        </authorList>
    </citation>
    <scope>NUCLEOTIDE SEQUENCE [LARGE SCALE GENOMIC DNA]</scope>
    <source>
        <strain evidence="2 3">MAFF305635-RFP</strain>
    </source>
</reference>
<proteinExistence type="predicted"/>
<feature type="domain" description="HNH nuclease" evidence="1">
    <location>
        <begin position="125"/>
        <end position="184"/>
    </location>
</feature>
<sequence>MLKENMDNGRITMPAAKYNQEVQALETSIIKHERDISIMLSCKNQLIGVVMDEEKFSDRLRLLQEDDWHYIDHLINRMARPAGAVVDLSSKRSKEEQDRFRTELIKAHGQNPYTEKMFWCPIGRSKFNKKAMVAAHIVKHNVGENSARALFGEHPTGHINSVKNGLMMLDILETAWDQGRFVIVPVIDDHGNPVVDEENPDGCLQVIVLDNTLQKEYQEEYGSQVVQLNNCILKFYNKNTERPSRRYLYFKYVTTILRRERFNVRRATGDRQLIQAAARGLWASPGTYLQKSTLYKLSRQLGCLTEEEANRFWSLQAAPMKLSCDEEDVTESQSLMTSASLKLTPEPHRRPISPLRCESCNQPLPVDSDDEDIDGNEVQNLRWDYHGGDGEGGVEETMVAKATAKDKGKMLENPFNALSLD</sequence>
<protein>
    <recommendedName>
        <fullName evidence="1">HNH nuclease domain-containing protein</fullName>
    </recommendedName>
</protein>
<evidence type="ECO:0000313" key="2">
    <source>
        <dbReference type="EMBL" id="TID00138.1"/>
    </source>
</evidence>
<dbReference type="EMBL" id="MWPZ01000004">
    <property type="protein sequence ID" value="TID00138.1"/>
    <property type="molecule type" value="Genomic_DNA"/>
</dbReference>
<dbReference type="OrthoDB" id="5386595at2759"/>
<accession>A0A4T0W5S6</accession>
<name>A0A4T0W5S6_9PEZI</name>
<dbReference type="Pfam" id="PF13391">
    <property type="entry name" value="HNH_2"/>
    <property type="match status" value="1"/>
</dbReference>
<comment type="caution">
    <text evidence="2">The sequence shown here is derived from an EMBL/GenBank/DDBJ whole genome shotgun (WGS) entry which is preliminary data.</text>
</comment>
<dbReference type="Proteomes" id="UP000305883">
    <property type="component" value="Unassembled WGS sequence"/>
</dbReference>
<evidence type="ECO:0000313" key="3">
    <source>
        <dbReference type="Proteomes" id="UP000305883"/>
    </source>
</evidence>
<dbReference type="InterPro" id="IPR003615">
    <property type="entry name" value="HNH_nuc"/>
</dbReference>
<organism evidence="2 3">
    <name type="scientific">Colletotrichum higginsianum</name>
    <dbReference type="NCBI Taxonomy" id="80884"/>
    <lineage>
        <taxon>Eukaryota</taxon>
        <taxon>Fungi</taxon>
        <taxon>Dikarya</taxon>
        <taxon>Ascomycota</taxon>
        <taxon>Pezizomycotina</taxon>
        <taxon>Sordariomycetes</taxon>
        <taxon>Hypocreomycetidae</taxon>
        <taxon>Glomerellales</taxon>
        <taxon>Glomerellaceae</taxon>
        <taxon>Colletotrichum</taxon>
        <taxon>Colletotrichum destructivum species complex</taxon>
    </lineage>
</organism>
<gene>
    <name evidence="2" type="ORF">CH35J_005798</name>
</gene>
<dbReference type="AlphaFoldDB" id="A0A4T0W5S6"/>